<proteinExistence type="predicted"/>
<evidence type="ECO:0000313" key="3">
    <source>
        <dbReference type="Proteomes" id="UP001220324"/>
    </source>
</evidence>
<protein>
    <submittedName>
        <fullName evidence="2">Uncharacterized protein</fullName>
    </submittedName>
</protein>
<dbReference type="Proteomes" id="UP001220324">
    <property type="component" value="Unassembled WGS sequence"/>
</dbReference>
<comment type="caution">
    <text evidence="2">The sequence shown here is derived from an EMBL/GenBank/DDBJ whole genome shotgun (WGS) entry which is preliminary data.</text>
</comment>
<gene>
    <name evidence="2" type="ORF">N7494_011170</name>
</gene>
<accession>A0AAD6CKX1</accession>
<feature type="region of interest" description="Disordered" evidence="1">
    <location>
        <begin position="560"/>
        <end position="584"/>
    </location>
</feature>
<organism evidence="2 3">
    <name type="scientific">Penicillium frequentans</name>
    <dbReference type="NCBI Taxonomy" id="3151616"/>
    <lineage>
        <taxon>Eukaryota</taxon>
        <taxon>Fungi</taxon>
        <taxon>Dikarya</taxon>
        <taxon>Ascomycota</taxon>
        <taxon>Pezizomycotina</taxon>
        <taxon>Eurotiomycetes</taxon>
        <taxon>Eurotiomycetidae</taxon>
        <taxon>Eurotiales</taxon>
        <taxon>Aspergillaceae</taxon>
        <taxon>Penicillium</taxon>
    </lineage>
</organism>
<evidence type="ECO:0000313" key="2">
    <source>
        <dbReference type="EMBL" id="KAJ5524520.1"/>
    </source>
</evidence>
<feature type="region of interest" description="Disordered" evidence="1">
    <location>
        <begin position="409"/>
        <end position="430"/>
    </location>
</feature>
<evidence type="ECO:0000256" key="1">
    <source>
        <dbReference type="SAM" id="MobiDB-lite"/>
    </source>
</evidence>
<dbReference type="AlphaFoldDB" id="A0AAD6CKX1"/>
<name>A0AAD6CKX1_9EURO</name>
<dbReference type="EMBL" id="JAQIZZ010000008">
    <property type="protein sequence ID" value="KAJ5524520.1"/>
    <property type="molecule type" value="Genomic_DNA"/>
</dbReference>
<reference evidence="2 3" key="1">
    <citation type="journal article" date="2023" name="IMA Fungus">
        <title>Comparative genomic study of the Penicillium genus elucidates a diverse pangenome and 15 lateral gene transfer events.</title>
        <authorList>
            <person name="Petersen C."/>
            <person name="Sorensen T."/>
            <person name="Nielsen M.R."/>
            <person name="Sondergaard T.E."/>
            <person name="Sorensen J.L."/>
            <person name="Fitzpatrick D.A."/>
            <person name="Frisvad J.C."/>
            <person name="Nielsen K.L."/>
        </authorList>
    </citation>
    <scope>NUCLEOTIDE SEQUENCE [LARGE SCALE GENOMIC DNA]</scope>
    <source>
        <strain evidence="2 3">IBT 35679</strain>
    </source>
</reference>
<keyword evidence="3" id="KW-1185">Reference proteome</keyword>
<feature type="compositionally biased region" description="Polar residues" evidence="1">
    <location>
        <begin position="560"/>
        <end position="571"/>
    </location>
</feature>
<sequence>MDLFDTNNEEVESTEAEATGIPAFSTQRPSAQVVNEQHVNTLASSLHVDGSQTLATQNTSNVVSGVPPTVNSNAASSNFLVQPARTSCAAASQATTPQANTTTLASAQVVPSFAPNNPNALPLESVTTGVGVQSVNNHYLTPPVPRIDTSGSPMDGISYDDHTANIQSNISQTAPSTDPGNVSSGLCQTSQTVATSPSNIRAIGHPATFSNRGNANANANMQSLPAVQTNTIAGSPIPSAPTNLRVNNQRGTSLAAADHRMSTLTAAYQTYHQAYLASNQSRAAVQVNANHGVEASTSPNTNVQPIQGLGHAVNPSQATNARRQADALRALVAQVNQVRTTSPRIPDPLNHAQGPFLDRNDPVSVEISQRLTNLRAMTEHRHQVHAAAVDDQSSLIRLNFQFTLPLQTQSTHQPIDPQAANQGPASSDGTLQTGHNAFDAMFQVIGDQDIQLASAGLDNRGSLIPPRPIQFYSENDSLQAYLIRQQLIAGIPPDEVVPMSSFSTQQRLLHGGPMRACDPALIRVQRSTGAVTIPRIPRARFNGRIDPLPFDMQSFTPALNRNAQTTPSDGSALQPDENSDTSQGTLESAVEFLHHVFPDDTQQTTENDVVMDNFDGNAAE</sequence>